<comment type="caution">
    <text evidence="1">The sequence shown here is derived from an EMBL/GenBank/DDBJ whole genome shotgun (WGS) entry which is preliminary data.</text>
</comment>
<dbReference type="EMBL" id="JAVIJP010000026">
    <property type="protein sequence ID" value="KAL3636799.1"/>
    <property type="molecule type" value="Genomic_DNA"/>
</dbReference>
<organism evidence="1 2">
    <name type="scientific">Castilleja foliolosa</name>
    <dbReference type="NCBI Taxonomy" id="1961234"/>
    <lineage>
        <taxon>Eukaryota</taxon>
        <taxon>Viridiplantae</taxon>
        <taxon>Streptophyta</taxon>
        <taxon>Embryophyta</taxon>
        <taxon>Tracheophyta</taxon>
        <taxon>Spermatophyta</taxon>
        <taxon>Magnoliopsida</taxon>
        <taxon>eudicotyledons</taxon>
        <taxon>Gunneridae</taxon>
        <taxon>Pentapetalae</taxon>
        <taxon>asterids</taxon>
        <taxon>lamiids</taxon>
        <taxon>Lamiales</taxon>
        <taxon>Orobanchaceae</taxon>
        <taxon>Pedicularideae</taxon>
        <taxon>Castillejinae</taxon>
        <taxon>Castilleja</taxon>
    </lineage>
</organism>
<accession>A0ABD3D680</accession>
<dbReference type="Proteomes" id="UP001632038">
    <property type="component" value="Unassembled WGS sequence"/>
</dbReference>
<name>A0ABD3D680_9LAMI</name>
<keyword evidence="2" id="KW-1185">Reference proteome</keyword>
<proteinExistence type="predicted"/>
<gene>
    <name evidence="1" type="ORF">CASFOL_019098</name>
</gene>
<evidence type="ECO:0000313" key="2">
    <source>
        <dbReference type="Proteomes" id="UP001632038"/>
    </source>
</evidence>
<protein>
    <submittedName>
        <fullName evidence="1">Uncharacterized protein</fullName>
    </submittedName>
</protein>
<evidence type="ECO:0000313" key="1">
    <source>
        <dbReference type="EMBL" id="KAL3636799.1"/>
    </source>
</evidence>
<dbReference type="AlphaFoldDB" id="A0ABD3D680"/>
<reference evidence="2" key="1">
    <citation type="journal article" date="2024" name="IScience">
        <title>Strigolactones Initiate the Formation of Haustorium-like Structures in Castilleja.</title>
        <authorList>
            <person name="Buerger M."/>
            <person name="Peterson D."/>
            <person name="Chory J."/>
        </authorList>
    </citation>
    <scope>NUCLEOTIDE SEQUENCE [LARGE SCALE GENOMIC DNA]</scope>
</reference>
<sequence length="33" mass="3848">MAKKKHNKTNDLIDSKTQKDKLRYCLLTSPTVE</sequence>